<dbReference type="AlphaFoldDB" id="A0A2W5UF54"/>
<name>A0A2W5UF54_9BACT</name>
<accession>A0A2W5UF54</accession>
<dbReference type="PROSITE" id="PS51257">
    <property type="entry name" value="PROKAR_LIPOPROTEIN"/>
    <property type="match status" value="1"/>
</dbReference>
<gene>
    <name evidence="1" type="ORF">DI536_27190</name>
</gene>
<evidence type="ECO:0000313" key="2">
    <source>
        <dbReference type="Proteomes" id="UP000249061"/>
    </source>
</evidence>
<organism evidence="1 2">
    <name type="scientific">Archangium gephyra</name>
    <dbReference type="NCBI Taxonomy" id="48"/>
    <lineage>
        <taxon>Bacteria</taxon>
        <taxon>Pseudomonadati</taxon>
        <taxon>Myxococcota</taxon>
        <taxon>Myxococcia</taxon>
        <taxon>Myxococcales</taxon>
        <taxon>Cystobacterineae</taxon>
        <taxon>Archangiaceae</taxon>
        <taxon>Archangium</taxon>
    </lineage>
</organism>
<evidence type="ECO:0000313" key="1">
    <source>
        <dbReference type="EMBL" id="PZR07558.1"/>
    </source>
</evidence>
<dbReference type="Proteomes" id="UP000249061">
    <property type="component" value="Unassembled WGS sequence"/>
</dbReference>
<dbReference type="EMBL" id="QFQP01000030">
    <property type="protein sequence ID" value="PZR07558.1"/>
    <property type="molecule type" value="Genomic_DNA"/>
</dbReference>
<reference evidence="1 2" key="1">
    <citation type="submission" date="2017-08" db="EMBL/GenBank/DDBJ databases">
        <title>Infants hospitalized years apart are colonized by the same room-sourced microbial strains.</title>
        <authorList>
            <person name="Brooks B."/>
            <person name="Olm M.R."/>
            <person name="Firek B.A."/>
            <person name="Baker R."/>
            <person name="Thomas B.C."/>
            <person name="Morowitz M.J."/>
            <person name="Banfield J.F."/>
        </authorList>
    </citation>
    <scope>NUCLEOTIDE SEQUENCE [LARGE SCALE GENOMIC DNA]</scope>
    <source>
        <strain evidence="1">S2_003_000_R2_14</strain>
    </source>
</reference>
<comment type="caution">
    <text evidence="1">The sequence shown here is derived from an EMBL/GenBank/DDBJ whole genome shotgun (WGS) entry which is preliminary data.</text>
</comment>
<evidence type="ECO:0008006" key="3">
    <source>
        <dbReference type="Google" id="ProtNLM"/>
    </source>
</evidence>
<proteinExistence type="predicted"/>
<protein>
    <recommendedName>
        <fullName evidence="3">Lipoprotein</fullName>
    </recommendedName>
</protein>
<sequence length="124" mass="12594">MVRGMKAVAVVIVAMLALTGCGVGQGEYWDGEKLVDANGAALEFDSETADSASNTVADTKGAQPSLSTVVGDCSGLRDPGTVALPQDPIPVQPYPLDAFGMPILPALPPGGMPPMSNGVPPPKY</sequence>